<evidence type="ECO:0000256" key="1">
    <source>
        <dbReference type="SAM" id="MobiDB-lite"/>
    </source>
</evidence>
<dbReference type="PANTHER" id="PTHR42103:SF2">
    <property type="entry name" value="AB HYDROLASE-1 DOMAIN-CONTAINING PROTEIN"/>
    <property type="match status" value="1"/>
</dbReference>
<dbReference type="Gene3D" id="3.40.50.1820">
    <property type="entry name" value="alpha/beta hydrolase"/>
    <property type="match status" value="1"/>
</dbReference>
<dbReference type="SUPFAM" id="SSF53474">
    <property type="entry name" value="alpha/beta-Hydrolases"/>
    <property type="match status" value="1"/>
</dbReference>
<feature type="region of interest" description="Disordered" evidence="1">
    <location>
        <begin position="214"/>
        <end position="285"/>
    </location>
</feature>
<dbReference type="EMBL" id="JH767559">
    <property type="protein sequence ID" value="EON62624.1"/>
    <property type="molecule type" value="Genomic_DNA"/>
</dbReference>
<keyword evidence="3" id="KW-1185">Reference proteome</keyword>
<dbReference type="PANTHER" id="PTHR42103">
    <property type="entry name" value="ALPHA/BETA-HYDROLASES SUPERFAMILY PROTEIN"/>
    <property type="match status" value="1"/>
</dbReference>
<dbReference type="OrthoDB" id="10260961at2759"/>
<dbReference type="GeneID" id="19899159"/>
<dbReference type="InterPro" id="IPR029058">
    <property type="entry name" value="AB_hydrolase_fold"/>
</dbReference>
<dbReference type="HOGENOM" id="CLU_035149_0_1_1"/>
<feature type="region of interest" description="Disordered" evidence="1">
    <location>
        <begin position="127"/>
        <end position="154"/>
    </location>
</feature>
<gene>
    <name evidence="2" type="ORF">W97_01848</name>
</gene>
<reference evidence="3" key="1">
    <citation type="submission" date="2012-06" db="EMBL/GenBank/DDBJ databases">
        <title>The genome sequence of Coniosporium apollinis CBS 100218.</title>
        <authorList>
            <consortium name="The Broad Institute Genome Sequencing Platform"/>
            <person name="Cuomo C."/>
            <person name="Gorbushina A."/>
            <person name="Noack S."/>
            <person name="Walker B."/>
            <person name="Young S.K."/>
            <person name="Zeng Q."/>
            <person name="Gargeya S."/>
            <person name="Fitzgerald M."/>
            <person name="Haas B."/>
            <person name="Abouelleil A."/>
            <person name="Alvarado L."/>
            <person name="Arachchi H.M."/>
            <person name="Berlin A.M."/>
            <person name="Chapman S.B."/>
            <person name="Goldberg J."/>
            <person name="Griggs A."/>
            <person name="Gujja S."/>
            <person name="Hansen M."/>
            <person name="Howarth C."/>
            <person name="Imamovic A."/>
            <person name="Larimer J."/>
            <person name="McCowan C."/>
            <person name="Montmayeur A."/>
            <person name="Murphy C."/>
            <person name="Neiman D."/>
            <person name="Pearson M."/>
            <person name="Priest M."/>
            <person name="Roberts A."/>
            <person name="Saif S."/>
            <person name="Shea T."/>
            <person name="Sisk P."/>
            <person name="Sykes S."/>
            <person name="Wortman J."/>
            <person name="Nusbaum C."/>
            <person name="Birren B."/>
        </authorList>
    </citation>
    <scope>NUCLEOTIDE SEQUENCE [LARGE SCALE GENOMIC DNA]</scope>
    <source>
        <strain evidence="3">CBS 100218</strain>
    </source>
</reference>
<name>R7YLF1_CONA1</name>
<organism evidence="2 3">
    <name type="scientific">Coniosporium apollinis (strain CBS 100218)</name>
    <name type="common">Rock-inhabiting black yeast</name>
    <dbReference type="NCBI Taxonomy" id="1168221"/>
    <lineage>
        <taxon>Eukaryota</taxon>
        <taxon>Fungi</taxon>
        <taxon>Dikarya</taxon>
        <taxon>Ascomycota</taxon>
        <taxon>Pezizomycotina</taxon>
        <taxon>Dothideomycetes</taxon>
        <taxon>Dothideomycetes incertae sedis</taxon>
        <taxon>Coniosporium</taxon>
    </lineage>
</organism>
<dbReference type="AlphaFoldDB" id="R7YLF1"/>
<dbReference type="STRING" id="1168221.R7YLF1"/>
<protein>
    <recommendedName>
        <fullName evidence="4">AB hydrolase-1 domain-containing protein</fullName>
    </recommendedName>
</protein>
<sequence length="419" mass="45714">MTLPDPAYSFTIPSLHDDTPLDCRIYHPSELAGSASSVEDTWQKRGAIIAHPYAPLGGSYDDPIVSVVGQEVLRQGFIVGTFNFRGAGASHGRTSWSGKAELADYISFAGCFIHYLHNLQLSPSSYPETHKLQPIPSSSSRPLFLRHSSGPPPPDPPIKLILGGYSYGSLATTHIPATSTLLQRFINAVPGTAAAEILLRARVLAEQTSTELSASVAQRGRSFRRSRQSLTIGGEETPPDIRRRSRETSRRSLDVPRSLKVFGRKASDRSCTPSPADEAVEDEEHVKDVPDVSTAYLLVSPILPPTSTLIAPSLAKASPGQQNITRRPTLIVYGDKDSFASAKKMRKWVEELKKEAGWLLWSTEVHEAGHFWREEGVEKELRDAVREWASAVASGSEGQRSMSVLLDRADAVAAIAQVQ</sequence>
<dbReference type="Proteomes" id="UP000016924">
    <property type="component" value="Unassembled WGS sequence"/>
</dbReference>
<evidence type="ECO:0000313" key="2">
    <source>
        <dbReference type="EMBL" id="EON62624.1"/>
    </source>
</evidence>
<proteinExistence type="predicted"/>
<evidence type="ECO:0008006" key="4">
    <source>
        <dbReference type="Google" id="ProtNLM"/>
    </source>
</evidence>
<dbReference type="OMA" id="PRPAYLM"/>
<feature type="compositionally biased region" description="Basic and acidic residues" evidence="1">
    <location>
        <begin position="239"/>
        <end position="254"/>
    </location>
</feature>
<accession>R7YLF1</accession>
<dbReference type="eggNOG" id="ENOG502RXN2">
    <property type="taxonomic scope" value="Eukaryota"/>
</dbReference>
<evidence type="ECO:0000313" key="3">
    <source>
        <dbReference type="Proteomes" id="UP000016924"/>
    </source>
</evidence>
<dbReference type="RefSeq" id="XP_007777941.1">
    <property type="nucleotide sequence ID" value="XM_007779751.1"/>
</dbReference>